<dbReference type="AlphaFoldDB" id="A0A377NDX0"/>
<dbReference type="RefSeq" id="WP_034789957.1">
    <property type="nucleotide sequence ID" value="NZ_VXKG01000001.1"/>
</dbReference>
<evidence type="ECO:0000313" key="1">
    <source>
        <dbReference type="EMBL" id="STQ44969.1"/>
    </source>
</evidence>
<dbReference type="EMBL" id="UGGO01000001">
    <property type="protein sequence ID" value="STQ44969.1"/>
    <property type="molecule type" value="Genomic_DNA"/>
</dbReference>
<reference evidence="1 2" key="1">
    <citation type="submission" date="2018-06" db="EMBL/GenBank/DDBJ databases">
        <authorList>
            <consortium name="Pathogen Informatics"/>
            <person name="Doyle S."/>
        </authorList>
    </citation>
    <scope>NUCLEOTIDE SEQUENCE [LARGE SCALE GENOMIC DNA]</scope>
    <source>
        <strain evidence="1 2">NCTC12157</strain>
    </source>
</reference>
<dbReference type="Proteomes" id="UP000254304">
    <property type="component" value="Unassembled WGS sequence"/>
</dbReference>
<organism evidence="1 2">
    <name type="scientific">Ewingella americana</name>
    <dbReference type="NCBI Taxonomy" id="41202"/>
    <lineage>
        <taxon>Bacteria</taxon>
        <taxon>Pseudomonadati</taxon>
        <taxon>Pseudomonadota</taxon>
        <taxon>Gammaproteobacteria</taxon>
        <taxon>Enterobacterales</taxon>
        <taxon>Yersiniaceae</taxon>
        <taxon>Ewingella</taxon>
    </lineage>
</organism>
<evidence type="ECO:0008006" key="3">
    <source>
        <dbReference type="Google" id="ProtNLM"/>
    </source>
</evidence>
<protein>
    <recommendedName>
        <fullName evidence="3">DUF4762 domain-containing protein</fullName>
    </recommendedName>
</protein>
<dbReference type="GeneID" id="78379762"/>
<gene>
    <name evidence="1" type="ORF">NCTC12157_02693</name>
</gene>
<name>A0A377NDX0_9GAMM</name>
<evidence type="ECO:0000313" key="2">
    <source>
        <dbReference type="Proteomes" id="UP000254304"/>
    </source>
</evidence>
<proteinExistence type="predicted"/>
<accession>A0A377NDX0</accession>
<sequence>MKKMAMSQAETIVGGTFKHSTCTNNYEIALGPNLKPTCYSVKTCTDKNGAITKHLNVAAASSCPSN</sequence>